<gene>
    <name evidence="1" type="ORF">GCM10009019_03710</name>
</gene>
<proteinExistence type="predicted"/>
<dbReference type="InterPro" id="IPR036388">
    <property type="entry name" value="WH-like_DNA-bd_sf"/>
</dbReference>
<organism evidence="1 2">
    <name type="scientific">Salarchaeum japonicum</name>
    <dbReference type="NCBI Taxonomy" id="555573"/>
    <lineage>
        <taxon>Archaea</taxon>
        <taxon>Methanobacteriati</taxon>
        <taxon>Methanobacteriota</taxon>
        <taxon>Stenosarchaea group</taxon>
        <taxon>Halobacteria</taxon>
        <taxon>Halobacteriales</taxon>
        <taxon>Halobacteriaceae</taxon>
    </lineage>
</organism>
<dbReference type="GeneID" id="68572514"/>
<reference evidence="1 2" key="1">
    <citation type="journal article" date="2019" name="Int. J. Syst. Evol. Microbiol.">
        <title>The Global Catalogue of Microorganisms (GCM) 10K type strain sequencing project: providing services to taxonomists for standard genome sequencing and annotation.</title>
        <authorList>
            <consortium name="The Broad Institute Genomics Platform"/>
            <consortium name="The Broad Institute Genome Sequencing Center for Infectious Disease"/>
            <person name="Wu L."/>
            <person name="Ma J."/>
        </authorList>
    </citation>
    <scope>NUCLEOTIDE SEQUENCE [LARGE SCALE GENOMIC DNA]</scope>
    <source>
        <strain evidence="1 2">JCM 16327</strain>
    </source>
</reference>
<evidence type="ECO:0000313" key="1">
    <source>
        <dbReference type="EMBL" id="GAA0644933.1"/>
    </source>
</evidence>
<dbReference type="EMBL" id="BAAADU010000002">
    <property type="protein sequence ID" value="GAA0644933.1"/>
    <property type="molecule type" value="Genomic_DNA"/>
</dbReference>
<sequence>MVVFAESRIESLPPSAKLVYKVLETESPLTQADIRERSRLSKRTTRHAIGLLADADLVDERVYPLDARKKLYAPQSPAKPSTGITE</sequence>
<dbReference type="RefSeq" id="WP_227261911.1">
    <property type="nucleotide sequence ID" value="NZ_CP085324.1"/>
</dbReference>
<dbReference type="Gene3D" id="1.10.10.10">
    <property type="entry name" value="Winged helix-like DNA-binding domain superfamily/Winged helix DNA-binding domain"/>
    <property type="match status" value="1"/>
</dbReference>
<evidence type="ECO:0000313" key="2">
    <source>
        <dbReference type="Proteomes" id="UP001500194"/>
    </source>
</evidence>
<dbReference type="AlphaFoldDB" id="A0AAV3SYM3"/>
<name>A0AAV3SYM3_9EURY</name>
<keyword evidence="2" id="KW-1185">Reference proteome</keyword>
<accession>A0AAV3SYM3</accession>
<dbReference type="Proteomes" id="UP001500194">
    <property type="component" value="Unassembled WGS sequence"/>
</dbReference>
<dbReference type="InterPro" id="IPR036390">
    <property type="entry name" value="WH_DNA-bd_sf"/>
</dbReference>
<protein>
    <submittedName>
        <fullName evidence="1">Helix-turn-helix domain-containing protein</fullName>
    </submittedName>
</protein>
<dbReference type="SUPFAM" id="SSF46785">
    <property type="entry name" value="Winged helix' DNA-binding domain"/>
    <property type="match status" value="1"/>
</dbReference>
<comment type="caution">
    <text evidence="1">The sequence shown here is derived from an EMBL/GenBank/DDBJ whole genome shotgun (WGS) entry which is preliminary data.</text>
</comment>